<reference evidence="3 4" key="1">
    <citation type="submission" date="2019-05" db="EMBL/GenBank/DDBJ databases">
        <authorList>
            <person name="Lee S.D."/>
        </authorList>
    </citation>
    <scope>NUCLEOTIDE SEQUENCE [LARGE SCALE GENOMIC DNA]</scope>
    <source>
        <strain evidence="3 4">YC2-7</strain>
    </source>
</reference>
<proteinExistence type="predicted"/>
<protein>
    <submittedName>
        <fullName evidence="3">MerR family transcriptional regulator</fullName>
    </submittedName>
</protein>
<organism evidence="3 4">
    <name type="scientific">Antrihabitans stalactiti</name>
    <dbReference type="NCBI Taxonomy" id="2584121"/>
    <lineage>
        <taxon>Bacteria</taxon>
        <taxon>Bacillati</taxon>
        <taxon>Actinomycetota</taxon>
        <taxon>Actinomycetes</taxon>
        <taxon>Mycobacteriales</taxon>
        <taxon>Nocardiaceae</taxon>
        <taxon>Antrihabitans</taxon>
    </lineage>
</organism>
<evidence type="ECO:0000256" key="1">
    <source>
        <dbReference type="ARBA" id="ARBA00023125"/>
    </source>
</evidence>
<dbReference type="SMART" id="SM00422">
    <property type="entry name" value="HTH_MERR"/>
    <property type="match status" value="1"/>
</dbReference>
<dbReference type="Gene3D" id="1.10.1660.10">
    <property type="match status" value="1"/>
</dbReference>
<dbReference type="RefSeq" id="WP_169591518.1">
    <property type="nucleotide sequence ID" value="NZ_VCQU01000009.1"/>
</dbReference>
<dbReference type="InterPro" id="IPR047057">
    <property type="entry name" value="MerR_fam"/>
</dbReference>
<sequence length="282" mass="30790">MANFLTSESARVLRGIAAILEPVREAEGEPAPAREFRIDDLAREAGVSVRNVRVYQDRGLLPPPRREGRSGFYNESHLARLNLINRMLDRGYTFATISELLTAAQYGMRVEEVLDVDRLAPERPDIASGEQLTSAKLSGLFGDEEFDANLAKALRSGLLKRDGQAYRVANPRLLEATELLLDAGVPLSNILDNAGVVRKDLRDVADRFVKLVSDRYFPADGVASDLDEEAVAGLTELINKGRALVHDVVHSILVDVMDESISAALERAAEQLAVAAQGEAKS</sequence>
<reference evidence="3 4" key="2">
    <citation type="submission" date="2020-06" db="EMBL/GenBank/DDBJ databases">
        <title>Antribacter stalactiti gen. nov., sp. nov., a new member of the family Nacardiaceae isolated from a cave.</title>
        <authorList>
            <person name="Kim I.S."/>
        </authorList>
    </citation>
    <scope>NUCLEOTIDE SEQUENCE [LARGE SCALE GENOMIC DNA]</scope>
    <source>
        <strain evidence="3 4">YC2-7</strain>
    </source>
</reference>
<dbReference type="PRINTS" id="PR00040">
    <property type="entry name" value="HTHMERR"/>
</dbReference>
<dbReference type="Proteomes" id="UP000535543">
    <property type="component" value="Unassembled WGS sequence"/>
</dbReference>
<dbReference type="InterPro" id="IPR000551">
    <property type="entry name" value="MerR-type_HTH_dom"/>
</dbReference>
<dbReference type="SUPFAM" id="SSF46955">
    <property type="entry name" value="Putative DNA-binding domain"/>
    <property type="match status" value="1"/>
</dbReference>
<dbReference type="Pfam" id="PF13411">
    <property type="entry name" value="MerR_1"/>
    <property type="match status" value="1"/>
</dbReference>
<feature type="domain" description="HTH merR-type" evidence="2">
    <location>
        <begin position="35"/>
        <end position="103"/>
    </location>
</feature>
<dbReference type="GO" id="GO:0003677">
    <property type="term" value="F:DNA binding"/>
    <property type="evidence" value="ECO:0007669"/>
    <property type="project" value="UniProtKB-KW"/>
</dbReference>
<keyword evidence="1" id="KW-0238">DNA-binding</keyword>
<comment type="caution">
    <text evidence="3">The sequence shown here is derived from an EMBL/GenBank/DDBJ whole genome shotgun (WGS) entry which is preliminary data.</text>
</comment>
<dbReference type="GO" id="GO:0003700">
    <property type="term" value="F:DNA-binding transcription factor activity"/>
    <property type="evidence" value="ECO:0007669"/>
    <property type="project" value="InterPro"/>
</dbReference>
<dbReference type="PANTHER" id="PTHR30204">
    <property type="entry name" value="REDOX-CYCLING DRUG-SENSING TRANSCRIPTIONAL ACTIVATOR SOXR"/>
    <property type="match status" value="1"/>
</dbReference>
<dbReference type="EMBL" id="VCQU01000009">
    <property type="protein sequence ID" value="NMN97997.1"/>
    <property type="molecule type" value="Genomic_DNA"/>
</dbReference>
<evidence type="ECO:0000313" key="4">
    <source>
        <dbReference type="Proteomes" id="UP000535543"/>
    </source>
</evidence>
<evidence type="ECO:0000259" key="2">
    <source>
        <dbReference type="PROSITE" id="PS50937"/>
    </source>
</evidence>
<evidence type="ECO:0000313" key="3">
    <source>
        <dbReference type="EMBL" id="NMN97997.1"/>
    </source>
</evidence>
<dbReference type="InterPro" id="IPR009061">
    <property type="entry name" value="DNA-bd_dom_put_sf"/>
</dbReference>
<name>A0A848KQW2_9NOCA</name>
<keyword evidence="4" id="KW-1185">Reference proteome</keyword>
<dbReference type="AlphaFoldDB" id="A0A848KQW2"/>
<dbReference type="PANTHER" id="PTHR30204:SF93">
    <property type="entry name" value="HTH MERR-TYPE DOMAIN-CONTAINING PROTEIN"/>
    <property type="match status" value="1"/>
</dbReference>
<dbReference type="PROSITE" id="PS50937">
    <property type="entry name" value="HTH_MERR_2"/>
    <property type="match status" value="1"/>
</dbReference>
<accession>A0A848KQW2</accession>
<gene>
    <name evidence="3" type="ORF">FGL95_23445</name>
</gene>